<dbReference type="RefSeq" id="WP_205374050.1">
    <property type="nucleotide sequence ID" value="NZ_JAFEJA010000001.1"/>
</dbReference>
<dbReference type="Proteomes" id="UP000664109">
    <property type="component" value="Unassembled WGS sequence"/>
</dbReference>
<protein>
    <submittedName>
        <fullName evidence="5">ABC transporter ATP-binding protein</fullName>
    </submittedName>
</protein>
<dbReference type="InterPro" id="IPR017871">
    <property type="entry name" value="ABC_transporter-like_CS"/>
</dbReference>
<keyword evidence="2" id="KW-0547">Nucleotide-binding</keyword>
<organism evidence="5 6">
    <name type="scientific">Streptomyces zhihengii</name>
    <dbReference type="NCBI Taxonomy" id="1818004"/>
    <lineage>
        <taxon>Bacteria</taxon>
        <taxon>Bacillati</taxon>
        <taxon>Actinomycetota</taxon>
        <taxon>Actinomycetes</taxon>
        <taxon>Kitasatosporales</taxon>
        <taxon>Streptomycetaceae</taxon>
        <taxon>Streptomyces</taxon>
    </lineage>
</organism>
<sequence length="262" mass="27216">MSTTTAGADSATGSATTGAGLGLRGAALGRRGEGGAVLDGVGLDVVPGEILAVVGPSGCGKSTLLRTLAGLLPPLSGEVTQDGEPVRGPGAERALVFQEDALLPWRTVRRNVELPLAVRGVARAARRATAEAWLERTGLAGHGGKYPHQLSGGQRQRVQLARALAGEPRAVLMDEPFGALDARTRAGMQRLLVEVLHGTGATVVFVTHDVDEALFLGDRVALLGGGTLLDVLGVPRPRDRQARTDPRTRALRRTVLASLDTD</sequence>
<dbReference type="EMBL" id="JAFEJA010000001">
    <property type="protein sequence ID" value="MBM9620007.1"/>
    <property type="molecule type" value="Genomic_DNA"/>
</dbReference>
<evidence type="ECO:0000313" key="6">
    <source>
        <dbReference type="Proteomes" id="UP000664109"/>
    </source>
</evidence>
<dbReference type="PANTHER" id="PTHR42788:SF13">
    <property type="entry name" value="ALIPHATIC SULFONATES IMPORT ATP-BINDING PROTEIN SSUB"/>
    <property type="match status" value="1"/>
</dbReference>
<name>A0ABS2UT15_9ACTN</name>
<evidence type="ECO:0000256" key="1">
    <source>
        <dbReference type="ARBA" id="ARBA00022448"/>
    </source>
</evidence>
<dbReference type="InterPro" id="IPR003593">
    <property type="entry name" value="AAA+_ATPase"/>
</dbReference>
<keyword evidence="3 5" id="KW-0067">ATP-binding</keyword>
<dbReference type="PROSITE" id="PS00211">
    <property type="entry name" value="ABC_TRANSPORTER_1"/>
    <property type="match status" value="1"/>
</dbReference>
<accession>A0ABS2UT15</accession>
<dbReference type="CDD" id="cd03293">
    <property type="entry name" value="ABC_NrtD_SsuB_transporters"/>
    <property type="match status" value="1"/>
</dbReference>
<keyword evidence="6" id="KW-1185">Reference proteome</keyword>
<evidence type="ECO:0000256" key="2">
    <source>
        <dbReference type="ARBA" id="ARBA00022741"/>
    </source>
</evidence>
<dbReference type="SUPFAM" id="SSF52540">
    <property type="entry name" value="P-loop containing nucleoside triphosphate hydrolases"/>
    <property type="match status" value="1"/>
</dbReference>
<dbReference type="Gene3D" id="3.40.50.300">
    <property type="entry name" value="P-loop containing nucleotide triphosphate hydrolases"/>
    <property type="match status" value="1"/>
</dbReference>
<evidence type="ECO:0000259" key="4">
    <source>
        <dbReference type="PROSITE" id="PS50893"/>
    </source>
</evidence>
<reference evidence="5 6" key="1">
    <citation type="journal article" date="2016" name="Arch. Microbiol.">
        <title>Streptomyces zhihengii sp. nov., isolated from rhizospheric soil of Psammosilene tunicoides.</title>
        <authorList>
            <person name="Huang M.J."/>
            <person name="Fei J.J."/>
            <person name="Salam N."/>
            <person name="Kim C.J."/>
            <person name="Hozzein W.N."/>
            <person name="Xiao M."/>
            <person name="Huang H.Q."/>
            <person name="Li W.J."/>
        </authorList>
    </citation>
    <scope>NUCLEOTIDE SEQUENCE [LARGE SCALE GENOMIC DNA]</scope>
    <source>
        <strain evidence="5 6">YIM T102</strain>
    </source>
</reference>
<keyword evidence="1" id="KW-0813">Transport</keyword>
<comment type="caution">
    <text evidence="5">The sequence shown here is derived from an EMBL/GenBank/DDBJ whole genome shotgun (WGS) entry which is preliminary data.</text>
</comment>
<dbReference type="InterPro" id="IPR027417">
    <property type="entry name" value="P-loop_NTPase"/>
</dbReference>
<evidence type="ECO:0000313" key="5">
    <source>
        <dbReference type="EMBL" id="MBM9620007.1"/>
    </source>
</evidence>
<dbReference type="GO" id="GO:0005524">
    <property type="term" value="F:ATP binding"/>
    <property type="evidence" value="ECO:0007669"/>
    <property type="project" value="UniProtKB-KW"/>
</dbReference>
<dbReference type="InterPro" id="IPR003439">
    <property type="entry name" value="ABC_transporter-like_ATP-bd"/>
</dbReference>
<evidence type="ECO:0000256" key="3">
    <source>
        <dbReference type="ARBA" id="ARBA00022840"/>
    </source>
</evidence>
<gene>
    <name evidence="5" type="ORF">JE024_14940</name>
</gene>
<dbReference type="PANTHER" id="PTHR42788">
    <property type="entry name" value="TAURINE IMPORT ATP-BINDING PROTEIN-RELATED"/>
    <property type="match status" value="1"/>
</dbReference>
<dbReference type="InterPro" id="IPR050166">
    <property type="entry name" value="ABC_transporter_ATP-bind"/>
</dbReference>
<feature type="domain" description="ABC transporter" evidence="4">
    <location>
        <begin position="23"/>
        <end position="250"/>
    </location>
</feature>
<dbReference type="Pfam" id="PF00005">
    <property type="entry name" value="ABC_tran"/>
    <property type="match status" value="1"/>
</dbReference>
<proteinExistence type="predicted"/>
<dbReference type="PROSITE" id="PS50893">
    <property type="entry name" value="ABC_TRANSPORTER_2"/>
    <property type="match status" value="1"/>
</dbReference>
<dbReference type="SMART" id="SM00382">
    <property type="entry name" value="AAA"/>
    <property type="match status" value="1"/>
</dbReference>